<evidence type="ECO:0000256" key="2">
    <source>
        <dbReference type="ARBA" id="ARBA00022614"/>
    </source>
</evidence>
<dbReference type="PANTHER" id="PTHR23155:SF1185">
    <property type="entry name" value="DISEASE RESISTANCE RPP8-LIKE PROTEIN 3-RELATED"/>
    <property type="match status" value="1"/>
</dbReference>
<dbReference type="GO" id="GO:0043531">
    <property type="term" value="F:ADP binding"/>
    <property type="evidence" value="ECO:0007669"/>
    <property type="project" value="InterPro"/>
</dbReference>
<dbReference type="Pfam" id="PF00931">
    <property type="entry name" value="NB-ARC"/>
    <property type="match status" value="1"/>
</dbReference>
<dbReference type="GO" id="GO:0042742">
    <property type="term" value="P:defense response to bacterium"/>
    <property type="evidence" value="ECO:0007669"/>
    <property type="project" value="UniProtKB-ARBA"/>
</dbReference>
<dbReference type="InterPro" id="IPR032675">
    <property type="entry name" value="LRR_dom_sf"/>
</dbReference>
<dbReference type="FunFam" id="1.10.10.10:FF:000322">
    <property type="entry name" value="Probable disease resistance protein At1g63360"/>
    <property type="match status" value="1"/>
</dbReference>
<dbReference type="Pfam" id="PF23559">
    <property type="entry name" value="WHD_DRP"/>
    <property type="match status" value="1"/>
</dbReference>
<evidence type="ECO:0000313" key="10">
    <source>
        <dbReference type="EMBL" id="KAJ1703360.1"/>
    </source>
</evidence>
<organism evidence="10 11">
    <name type="scientific">Rhynchospora breviuscula</name>
    <dbReference type="NCBI Taxonomy" id="2022672"/>
    <lineage>
        <taxon>Eukaryota</taxon>
        <taxon>Viridiplantae</taxon>
        <taxon>Streptophyta</taxon>
        <taxon>Embryophyta</taxon>
        <taxon>Tracheophyta</taxon>
        <taxon>Spermatophyta</taxon>
        <taxon>Magnoliopsida</taxon>
        <taxon>Liliopsida</taxon>
        <taxon>Poales</taxon>
        <taxon>Cyperaceae</taxon>
        <taxon>Cyperoideae</taxon>
        <taxon>Rhynchosporeae</taxon>
        <taxon>Rhynchospora</taxon>
    </lineage>
</organism>
<evidence type="ECO:0000259" key="9">
    <source>
        <dbReference type="Pfam" id="PF23598"/>
    </source>
</evidence>
<dbReference type="Gene3D" id="1.20.5.4130">
    <property type="match status" value="1"/>
</dbReference>
<evidence type="ECO:0000259" key="8">
    <source>
        <dbReference type="Pfam" id="PF23559"/>
    </source>
</evidence>
<keyword evidence="4" id="KW-0547">Nucleotide-binding</keyword>
<protein>
    <submittedName>
        <fullName evidence="10">Uncharacterized protein</fullName>
    </submittedName>
</protein>
<dbReference type="Pfam" id="PF23598">
    <property type="entry name" value="LRR_14"/>
    <property type="match status" value="1"/>
</dbReference>
<dbReference type="FunFam" id="3.40.50.300:FF:001091">
    <property type="entry name" value="Probable disease resistance protein At1g61300"/>
    <property type="match status" value="1"/>
</dbReference>
<dbReference type="PRINTS" id="PR00364">
    <property type="entry name" value="DISEASERSIST"/>
</dbReference>
<name>A0A9Q0D045_9POAL</name>
<dbReference type="Pfam" id="PF18052">
    <property type="entry name" value="Rx_N"/>
    <property type="match status" value="1"/>
</dbReference>
<dbReference type="Gene3D" id="3.80.10.10">
    <property type="entry name" value="Ribonuclease Inhibitor"/>
    <property type="match status" value="1"/>
</dbReference>
<gene>
    <name evidence="10" type="ORF">LUZ63_003139</name>
</gene>
<evidence type="ECO:0000256" key="5">
    <source>
        <dbReference type="ARBA" id="ARBA00022821"/>
    </source>
</evidence>
<dbReference type="CDD" id="cd14798">
    <property type="entry name" value="RX-CC_like"/>
    <property type="match status" value="1"/>
</dbReference>
<dbReference type="InterPro" id="IPR058922">
    <property type="entry name" value="WHD_DRP"/>
</dbReference>
<dbReference type="InterPro" id="IPR055414">
    <property type="entry name" value="LRR_R13L4/SHOC2-like"/>
</dbReference>
<feature type="domain" description="Disease resistance N-terminal" evidence="7">
    <location>
        <begin position="7"/>
        <end position="101"/>
    </location>
</feature>
<reference evidence="10" key="1">
    <citation type="journal article" date="2022" name="Cell">
        <title>Repeat-based holocentromeres influence genome architecture and karyotype evolution.</title>
        <authorList>
            <person name="Hofstatter P.G."/>
            <person name="Thangavel G."/>
            <person name="Lux T."/>
            <person name="Neumann P."/>
            <person name="Vondrak T."/>
            <person name="Novak P."/>
            <person name="Zhang M."/>
            <person name="Costa L."/>
            <person name="Castellani M."/>
            <person name="Scott A."/>
            <person name="Toegelov H."/>
            <person name="Fuchs J."/>
            <person name="Mata-Sucre Y."/>
            <person name="Dias Y."/>
            <person name="Vanzela A.L.L."/>
            <person name="Huettel B."/>
            <person name="Almeida C.C.S."/>
            <person name="Simkova H."/>
            <person name="Souza G."/>
            <person name="Pedrosa-Harand A."/>
            <person name="Macas J."/>
            <person name="Mayer K.F.X."/>
            <person name="Houben A."/>
            <person name="Marques A."/>
        </authorList>
    </citation>
    <scope>NUCLEOTIDE SEQUENCE</scope>
    <source>
        <strain evidence="10">RhyBre1mFocal</strain>
    </source>
</reference>
<feature type="domain" description="Disease resistance R13L4/SHOC-2-like LRR" evidence="9">
    <location>
        <begin position="679"/>
        <end position="846"/>
    </location>
</feature>
<dbReference type="SUPFAM" id="SSF52047">
    <property type="entry name" value="RNI-like"/>
    <property type="match status" value="1"/>
</dbReference>
<dbReference type="Gene3D" id="1.10.10.10">
    <property type="entry name" value="Winged helix-like DNA-binding domain superfamily/Winged helix DNA-binding domain"/>
    <property type="match status" value="1"/>
</dbReference>
<proteinExistence type="inferred from homology"/>
<dbReference type="EMBL" id="JAMQYH010000001">
    <property type="protein sequence ID" value="KAJ1703360.1"/>
    <property type="molecule type" value="Genomic_DNA"/>
</dbReference>
<dbReference type="AlphaFoldDB" id="A0A9Q0D045"/>
<dbReference type="Gene3D" id="1.10.8.430">
    <property type="entry name" value="Helical domain of apoptotic protease-activating factors"/>
    <property type="match status" value="1"/>
</dbReference>
<sequence length="877" mass="100718">MIELVISSAIGRLTNLALINRIKFLDRENRYLKDVPKKIELINKQLKWIECFLEDAQSKERRGDQRAKLWVQEIRDVSYQIEDLIDTIELLQEQSHRRKASVNLFKRYGKIFLELSAIRKVGDGIDKLLSQINEISESRIMYEAKLTNHKEHEPSSVREDRLPARRLIHPLFDDDANIVGLQKDTERVVTILLDCENKRCNVISIVGMGGAGKTTLARKVYKTKIIQECFEISAWVIVSQKYLVLDLLKNILREIIRCIEHRTTQNPTGTESRIIEQLEILDRMEEIEVRERIIGFLKTRRFLIVLDDIWSMDTWEETNTVFPNTENGSRILLTTRNLEVAEHADRQTPPIQLELLNEDQSWELLEKRIILCNPNEKFRERDKLEIIGRKLVRKCGGLPLALVVLSGLLSKKVDYQCWLNLVDVLNQESATTMVRCTDILALSYHNLPNSYIKSCFLYIASFPADSLISTAKLIRLWISEGLVLDNAGCTTEETASCYLNNLIQVSLVQVGKRSEFGGHVKKIKMHDVLHDWCIKEAKSIGFLGIMKEHKKLTPSCASNTRRLVLLGTNFNNESISTLQNSRSLVGYNLTICLEGRQNSNLFNYIRVLHLEGSTIKMKGATMPHLRYLGLRNLNEPWLFSGCCFPRLESLDIKGPSGWFKNGTDVSTSLERLYLTEISQCPNQLIFFLEKQKNLHSLTIKMESEVHNIPFETFERFPTQLKTLKLSGGFESQNLHRSIKSLLNLTTIILQWSYLPEDPMPILEQLPNLELLKLEKYSYNGNSMSCTAGGFPQLKHLKLYGNYIGEGWRVEVGAMPSLADLIIEDCYFLDMLPEGLLNITSLKKISMSKVYEPLSGRLNCTGEDWHKIKHIPSISCCQ</sequence>
<dbReference type="PANTHER" id="PTHR23155">
    <property type="entry name" value="DISEASE RESISTANCE PROTEIN RP"/>
    <property type="match status" value="1"/>
</dbReference>
<comment type="similarity">
    <text evidence="1">Belongs to the disease resistance NB-LRR family.</text>
</comment>
<dbReference type="Gene3D" id="3.40.50.300">
    <property type="entry name" value="P-loop containing nucleotide triphosphate hydrolases"/>
    <property type="match status" value="1"/>
</dbReference>
<dbReference type="OrthoDB" id="600370at2759"/>
<evidence type="ECO:0000259" key="7">
    <source>
        <dbReference type="Pfam" id="PF18052"/>
    </source>
</evidence>
<dbReference type="GO" id="GO:0009626">
    <property type="term" value="P:plant-type hypersensitive response"/>
    <property type="evidence" value="ECO:0007669"/>
    <property type="project" value="UniProtKB-ARBA"/>
</dbReference>
<accession>A0A9Q0D045</accession>
<evidence type="ECO:0000256" key="4">
    <source>
        <dbReference type="ARBA" id="ARBA00022741"/>
    </source>
</evidence>
<evidence type="ECO:0000259" key="6">
    <source>
        <dbReference type="Pfam" id="PF00931"/>
    </source>
</evidence>
<evidence type="ECO:0000256" key="3">
    <source>
        <dbReference type="ARBA" id="ARBA00022737"/>
    </source>
</evidence>
<dbReference type="InterPro" id="IPR042197">
    <property type="entry name" value="Apaf_helical"/>
</dbReference>
<keyword evidence="5" id="KW-0611">Plant defense</keyword>
<dbReference type="InterPro" id="IPR044974">
    <property type="entry name" value="Disease_R_plants"/>
</dbReference>
<dbReference type="GO" id="GO:0002758">
    <property type="term" value="P:innate immune response-activating signaling pathway"/>
    <property type="evidence" value="ECO:0007669"/>
    <property type="project" value="UniProtKB-ARBA"/>
</dbReference>
<evidence type="ECO:0000313" key="11">
    <source>
        <dbReference type="Proteomes" id="UP001151287"/>
    </source>
</evidence>
<dbReference type="InterPro" id="IPR038005">
    <property type="entry name" value="RX-like_CC"/>
</dbReference>
<dbReference type="InterPro" id="IPR002182">
    <property type="entry name" value="NB-ARC"/>
</dbReference>
<evidence type="ECO:0000256" key="1">
    <source>
        <dbReference type="ARBA" id="ARBA00008894"/>
    </source>
</evidence>
<feature type="domain" description="Disease resistance protein winged helix" evidence="8">
    <location>
        <begin position="462"/>
        <end position="531"/>
    </location>
</feature>
<keyword evidence="2" id="KW-0433">Leucine-rich repeat</keyword>
<keyword evidence="11" id="KW-1185">Reference proteome</keyword>
<dbReference type="SUPFAM" id="SSF52540">
    <property type="entry name" value="P-loop containing nucleoside triphosphate hydrolases"/>
    <property type="match status" value="1"/>
</dbReference>
<dbReference type="InterPro" id="IPR036388">
    <property type="entry name" value="WH-like_DNA-bd_sf"/>
</dbReference>
<dbReference type="InterPro" id="IPR041118">
    <property type="entry name" value="Rx_N"/>
</dbReference>
<dbReference type="InterPro" id="IPR027417">
    <property type="entry name" value="P-loop_NTPase"/>
</dbReference>
<comment type="caution">
    <text evidence="10">The sequence shown here is derived from an EMBL/GenBank/DDBJ whole genome shotgun (WGS) entry which is preliminary data.</text>
</comment>
<dbReference type="Proteomes" id="UP001151287">
    <property type="component" value="Unassembled WGS sequence"/>
</dbReference>
<keyword evidence="3" id="KW-0677">Repeat</keyword>
<feature type="domain" description="NB-ARC" evidence="6">
    <location>
        <begin position="182"/>
        <end position="368"/>
    </location>
</feature>